<name>A0A1I0IRC0_9FIRM</name>
<keyword evidence="6 7" id="KW-0804">Transcription</keyword>
<dbReference type="OrthoDB" id="9807753at2"/>
<feature type="domain" description="SpoVT-AbrB" evidence="8">
    <location>
        <begin position="75"/>
        <end position="118"/>
    </location>
</feature>
<keyword evidence="4 7" id="KW-0805">Transcription regulation</keyword>
<keyword evidence="3" id="KW-0677">Repeat</keyword>
<keyword evidence="10" id="KW-1185">Reference proteome</keyword>
<dbReference type="InterPro" id="IPR007159">
    <property type="entry name" value="SpoVT-AbrB_dom"/>
</dbReference>
<evidence type="ECO:0000256" key="1">
    <source>
        <dbReference type="ARBA" id="ARBA00013860"/>
    </source>
</evidence>
<dbReference type="InterPro" id="IPR038619">
    <property type="entry name" value="MraZ_sf"/>
</dbReference>
<comment type="similarity">
    <text evidence="7">Belongs to the MraZ family.</text>
</comment>
<comment type="subcellular location">
    <subcellularLocation>
        <location evidence="7">Cytoplasm</location>
        <location evidence="7">Nucleoid</location>
    </subcellularLocation>
</comment>
<feature type="domain" description="SpoVT-AbrB" evidence="8">
    <location>
        <begin position="4"/>
        <end position="46"/>
    </location>
</feature>
<evidence type="ECO:0000313" key="9">
    <source>
        <dbReference type="EMBL" id="SET98942.1"/>
    </source>
</evidence>
<dbReference type="InterPro" id="IPR037914">
    <property type="entry name" value="SpoVT-AbrB_sf"/>
</dbReference>
<dbReference type="GO" id="GO:2000143">
    <property type="term" value="P:negative regulation of DNA-templated transcription initiation"/>
    <property type="evidence" value="ECO:0007669"/>
    <property type="project" value="TreeGrafter"/>
</dbReference>
<evidence type="ECO:0000256" key="2">
    <source>
        <dbReference type="ARBA" id="ARBA00022490"/>
    </source>
</evidence>
<keyword evidence="2 7" id="KW-0963">Cytoplasm</keyword>
<dbReference type="HAMAP" id="MF_01008">
    <property type="entry name" value="MraZ"/>
    <property type="match status" value="1"/>
</dbReference>
<dbReference type="STRING" id="1526.SAMN02910262_00745"/>
<evidence type="ECO:0000256" key="5">
    <source>
        <dbReference type="ARBA" id="ARBA00023125"/>
    </source>
</evidence>
<evidence type="ECO:0000256" key="4">
    <source>
        <dbReference type="ARBA" id="ARBA00023015"/>
    </source>
</evidence>
<dbReference type="CDD" id="cd16320">
    <property type="entry name" value="MraZ_N"/>
    <property type="match status" value="1"/>
</dbReference>
<sequence>MLGRYDHTIDAKGRIIIPAKYREQMGDKFYVTRGLDECLFVYAPDEWEKFENHIKELPIGSKEARKINRFFFVGATDDEVDRQGRIMIPAHLREYAHLEKNVILAGVGNHLEIWDPATYDAKNNFDDIEDIAESMEGFSF</sequence>
<proteinExistence type="inferred from homology"/>
<dbReference type="InterPro" id="IPR020603">
    <property type="entry name" value="MraZ_dom"/>
</dbReference>
<evidence type="ECO:0000259" key="8">
    <source>
        <dbReference type="PROSITE" id="PS51740"/>
    </source>
</evidence>
<dbReference type="PANTHER" id="PTHR34701:SF1">
    <property type="entry name" value="TRANSCRIPTIONAL REGULATOR MRAZ"/>
    <property type="match status" value="1"/>
</dbReference>
<dbReference type="InterPro" id="IPR003444">
    <property type="entry name" value="MraZ"/>
</dbReference>
<protein>
    <recommendedName>
        <fullName evidence="1 7">Transcriptional regulator MraZ</fullName>
    </recommendedName>
</protein>
<dbReference type="GO" id="GO:0003700">
    <property type="term" value="F:DNA-binding transcription factor activity"/>
    <property type="evidence" value="ECO:0007669"/>
    <property type="project" value="UniProtKB-UniRule"/>
</dbReference>
<dbReference type="InterPro" id="IPR035644">
    <property type="entry name" value="MraZ_C"/>
</dbReference>
<evidence type="ECO:0000256" key="3">
    <source>
        <dbReference type="ARBA" id="ARBA00022737"/>
    </source>
</evidence>
<evidence type="ECO:0000256" key="7">
    <source>
        <dbReference type="HAMAP-Rule" id="MF_01008"/>
    </source>
</evidence>
<dbReference type="SUPFAM" id="SSF89447">
    <property type="entry name" value="AbrB/MazE/MraZ-like"/>
    <property type="match status" value="1"/>
</dbReference>
<comment type="subunit">
    <text evidence="7">Forms oligomers.</text>
</comment>
<dbReference type="Pfam" id="PF02381">
    <property type="entry name" value="MraZ"/>
    <property type="match status" value="2"/>
</dbReference>
<dbReference type="EMBL" id="FOIL01000095">
    <property type="protein sequence ID" value="SET98942.1"/>
    <property type="molecule type" value="Genomic_DNA"/>
</dbReference>
<dbReference type="Proteomes" id="UP000199820">
    <property type="component" value="Unassembled WGS sequence"/>
</dbReference>
<dbReference type="Gene3D" id="3.40.1550.20">
    <property type="entry name" value="Transcriptional regulator MraZ domain"/>
    <property type="match status" value="1"/>
</dbReference>
<dbReference type="eggNOG" id="COG2001">
    <property type="taxonomic scope" value="Bacteria"/>
</dbReference>
<dbReference type="GO" id="GO:0005737">
    <property type="term" value="C:cytoplasm"/>
    <property type="evidence" value="ECO:0007669"/>
    <property type="project" value="UniProtKB-UniRule"/>
</dbReference>
<dbReference type="GO" id="GO:0000976">
    <property type="term" value="F:transcription cis-regulatory region binding"/>
    <property type="evidence" value="ECO:0007669"/>
    <property type="project" value="TreeGrafter"/>
</dbReference>
<dbReference type="PANTHER" id="PTHR34701">
    <property type="entry name" value="TRANSCRIPTIONAL REGULATOR MRAZ"/>
    <property type="match status" value="1"/>
</dbReference>
<dbReference type="NCBIfam" id="TIGR00242">
    <property type="entry name" value="division/cell wall cluster transcriptional repressor MraZ"/>
    <property type="match status" value="1"/>
</dbReference>
<evidence type="ECO:0000256" key="6">
    <source>
        <dbReference type="ARBA" id="ARBA00023163"/>
    </source>
</evidence>
<dbReference type="RefSeq" id="WP_074650796.1">
    <property type="nucleotide sequence ID" value="NZ_FOIL01000095.1"/>
</dbReference>
<dbReference type="CDD" id="cd16321">
    <property type="entry name" value="MraZ_C"/>
    <property type="match status" value="1"/>
</dbReference>
<dbReference type="AlphaFoldDB" id="A0A1I0IRC0"/>
<keyword evidence="5 7" id="KW-0238">DNA-binding</keyword>
<gene>
    <name evidence="7" type="primary">mraZ</name>
    <name evidence="9" type="ORF">SAMN04487771_10956</name>
</gene>
<reference evidence="9 10" key="1">
    <citation type="submission" date="2016-10" db="EMBL/GenBank/DDBJ databases">
        <authorList>
            <person name="de Groot N.N."/>
        </authorList>
    </citation>
    <scope>NUCLEOTIDE SEQUENCE [LARGE SCALE GENOMIC DNA]</scope>
    <source>
        <strain evidence="9 10">KH1P1</strain>
    </source>
</reference>
<evidence type="ECO:0000313" key="10">
    <source>
        <dbReference type="Proteomes" id="UP000199820"/>
    </source>
</evidence>
<dbReference type="GO" id="GO:0009295">
    <property type="term" value="C:nucleoid"/>
    <property type="evidence" value="ECO:0007669"/>
    <property type="project" value="UniProtKB-SubCell"/>
</dbReference>
<organism evidence="9 10">
    <name type="scientific">[Clostridium] aminophilum</name>
    <dbReference type="NCBI Taxonomy" id="1526"/>
    <lineage>
        <taxon>Bacteria</taxon>
        <taxon>Bacillati</taxon>
        <taxon>Bacillota</taxon>
        <taxon>Clostridia</taxon>
        <taxon>Lachnospirales</taxon>
        <taxon>Lachnospiraceae</taxon>
    </lineage>
</organism>
<dbReference type="InterPro" id="IPR035642">
    <property type="entry name" value="MraZ_N"/>
</dbReference>
<dbReference type="PROSITE" id="PS51740">
    <property type="entry name" value="SPOVT_ABRB"/>
    <property type="match status" value="2"/>
</dbReference>
<accession>A0A1I0IRC0</accession>